<keyword evidence="2" id="KW-0328">Glycosyltransferase</keyword>
<comment type="similarity">
    <text evidence="1">Belongs to the glycosyltransferase 2 family.</text>
</comment>
<name>F0SD85_PSESL</name>
<dbReference type="STRING" id="762903.Pedsa_2323"/>
<dbReference type="GO" id="GO:0016757">
    <property type="term" value="F:glycosyltransferase activity"/>
    <property type="evidence" value="ECO:0007669"/>
    <property type="project" value="UniProtKB-KW"/>
</dbReference>
<keyword evidence="6" id="KW-1185">Reference proteome</keyword>
<keyword evidence="3 5" id="KW-0808">Transferase</keyword>
<dbReference type="HOGENOM" id="CLU_023845_3_0_10"/>
<dbReference type="Proteomes" id="UP000000310">
    <property type="component" value="Chromosome"/>
</dbReference>
<reference evidence="6" key="2">
    <citation type="submission" date="2011-02" db="EMBL/GenBank/DDBJ databases">
        <title>The complete genome of Pedobacter saltans DSM 12145.</title>
        <authorList>
            <consortium name="US DOE Joint Genome Institute (JGI-PGF)"/>
            <person name="Lucas S."/>
            <person name="Copeland A."/>
            <person name="Lapidus A."/>
            <person name="Bruce D."/>
            <person name="Goodwin L."/>
            <person name="Pitluck S."/>
            <person name="Kyrpides N."/>
            <person name="Mavromatis K."/>
            <person name="Pagani I."/>
            <person name="Ivanova N."/>
            <person name="Ovchinnikova G."/>
            <person name="Lu M."/>
            <person name="Detter J.C."/>
            <person name="Han C."/>
            <person name="Land M."/>
            <person name="Hauser L."/>
            <person name="Markowitz V."/>
            <person name="Cheng J.-F."/>
            <person name="Hugenholtz P."/>
            <person name="Woyke T."/>
            <person name="Wu D."/>
            <person name="Tindall B."/>
            <person name="Pomrenke H.G."/>
            <person name="Brambilla E."/>
            <person name="Klenk H.-P."/>
            <person name="Eisen J.A."/>
        </authorList>
    </citation>
    <scope>NUCLEOTIDE SEQUENCE [LARGE SCALE GENOMIC DNA]</scope>
    <source>
        <strain evidence="6">ATCC 51119 / DSM 12145 / JCM 21818 / LMG 10337 / NBRC 100064 / NCIMB 13643</strain>
    </source>
</reference>
<proteinExistence type="inferred from homology"/>
<dbReference type="InterPro" id="IPR001173">
    <property type="entry name" value="Glyco_trans_2-like"/>
</dbReference>
<dbReference type="PANTHER" id="PTHR43179:SF12">
    <property type="entry name" value="GALACTOFURANOSYLTRANSFERASE GLFT2"/>
    <property type="match status" value="1"/>
</dbReference>
<gene>
    <name evidence="5" type="ordered locus">Pedsa_2323</name>
</gene>
<dbReference type="KEGG" id="psn:Pedsa_2323"/>
<dbReference type="RefSeq" id="WP_013633357.1">
    <property type="nucleotide sequence ID" value="NC_015177.1"/>
</dbReference>
<feature type="domain" description="Glycosyltransferase 2-like" evidence="4">
    <location>
        <begin position="11"/>
        <end position="177"/>
    </location>
</feature>
<evidence type="ECO:0000256" key="3">
    <source>
        <dbReference type="ARBA" id="ARBA00022679"/>
    </source>
</evidence>
<organism evidence="5 6">
    <name type="scientific">Pseudopedobacter saltans (strain ATCC 51119 / DSM 12145 / JCM 21818 / CCUG 39354 / LMG 10337 / NBRC 100064 / NCIMB 13643)</name>
    <name type="common">Pedobacter saltans</name>
    <dbReference type="NCBI Taxonomy" id="762903"/>
    <lineage>
        <taxon>Bacteria</taxon>
        <taxon>Pseudomonadati</taxon>
        <taxon>Bacteroidota</taxon>
        <taxon>Sphingobacteriia</taxon>
        <taxon>Sphingobacteriales</taxon>
        <taxon>Sphingobacteriaceae</taxon>
        <taxon>Pseudopedobacter</taxon>
    </lineage>
</organism>
<dbReference type="InterPro" id="IPR029044">
    <property type="entry name" value="Nucleotide-diphossugar_trans"/>
</dbReference>
<reference evidence="5 6" key="1">
    <citation type="journal article" date="2011" name="Stand. Genomic Sci.">
        <title>Complete genome sequence of the gliding, heparinolytic Pedobacter saltans type strain (113).</title>
        <authorList>
            <person name="Liolios K."/>
            <person name="Sikorski J."/>
            <person name="Lu M."/>
            <person name="Nolan M."/>
            <person name="Lapidus A."/>
            <person name="Lucas S."/>
            <person name="Hammon N."/>
            <person name="Deshpande S."/>
            <person name="Cheng J.F."/>
            <person name="Tapia R."/>
            <person name="Han C."/>
            <person name="Goodwin L."/>
            <person name="Pitluck S."/>
            <person name="Huntemann M."/>
            <person name="Ivanova N."/>
            <person name="Pagani I."/>
            <person name="Mavromatis K."/>
            <person name="Ovchinikova G."/>
            <person name="Pati A."/>
            <person name="Chen A."/>
            <person name="Palaniappan K."/>
            <person name="Land M."/>
            <person name="Hauser L."/>
            <person name="Brambilla E.M."/>
            <person name="Kotsyurbenko O."/>
            <person name="Rohde M."/>
            <person name="Tindall B.J."/>
            <person name="Abt B."/>
            <person name="Goker M."/>
            <person name="Detter J.C."/>
            <person name="Woyke T."/>
            <person name="Bristow J."/>
            <person name="Eisen J.A."/>
            <person name="Markowitz V."/>
            <person name="Hugenholtz P."/>
            <person name="Klenk H.P."/>
            <person name="Kyrpides N.C."/>
        </authorList>
    </citation>
    <scope>NUCLEOTIDE SEQUENCE [LARGE SCALE GENOMIC DNA]</scope>
    <source>
        <strain evidence="6">ATCC 51119 / DSM 12145 / JCM 21818 / LMG 10337 / NBRC 100064 / NCIMB 13643</strain>
    </source>
</reference>
<dbReference type="SUPFAM" id="SSF53448">
    <property type="entry name" value="Nucleotide-diphospho-sugar transferases"/>
    <property type="match status" value="1"/>
</dbReference>
<evidence type="ECO:0000313" key="6">
    <source>
        <dbReference type="Proteomes" id="UP000000310"/>
    </source>
</evidence>
<evidence type="ECO:0000259" key="4">
    <source>
        <dbReference type="Pfam" id="PF00535"/>
    </source>
</evidence>
<dbReference type="eggNOG" id="COG1216">
    <property type="taxonomic scope" value="Bacteria"/>
</dbReference>
<evidence type="ECO:0000313" key="5">
    <source>
        <dbReference type="EMBL" id="ADY52871.1"/>
    </source>
</evidence>
<dbReference type="EMBL" id="CP002545">
    <property type="protein sequence ID" value="ADY52871.1"/>
    <property type="molecule type" value="Genomic_DNA"/>
</dbReference>
<dbReference type="PANTHER" id="PTHR43179">
    <property type="entry name" value="RHAMNOSYLTRANSFERASE WBBL"/>
    <property type="match status" value="1"/>
</dbReference>
<evidence type="ECO:0000256" key="2">
    <source>
        <dbReference type="ARBA" id="ARBA00022676"/>
    </source>
</evidence>
<sequence length="301" mass="34814">MNNGVVRVLSIIVTYNALRNNWIEKCVSSLLSSNFKTDIIIIDNASTDNTTRYIEQNYSSVKLIKSEKNLGFGQANSVGLKKCLAENYNYAFLLNQDAWVEEDTLEKLIKVSENNTNYGIISPIHLNGEGNALDFNFSNYIIPNNCKGFFSDIFLNKQKEIYEVKFVNAAAWLITKECIEKVGGFSPIFYHYGEDENYCHRALYHQLRIGVTPGTVIYHDRENRVEFSSPQKQWNNTVRAFNIHYANPNNKTSILKYYITLLKISITPPFLFKKFIQHILSFNPFYFSKVKNESKKIKVFL</sequence>
<dbReference type="AlphaFoldDB" id="F0SD85"/>
<evidence type="ECO:0000256" key="1">
    <source>
        <dbReference type="ARBA" id="ARBA00006739"/>
    </source>
</evidence>
<dbReference type="Pfam" id="PF00535">
    <property type="entry name" value="Glycos_transf_2"/>
    <property type="match status" value="1"/>
</dbReference>
<dbReference type="OrthoDB" id="9771846at2"/>
<dbReference type="Gene3D" id="3.90.550.10">
    <property type="entry name" value="Spore Coat Polysaccharide Biosynthesis Protein SpsA, Chain A"/>
    <property type="match status" value="1"/>
</dbReference>
<protein>
    <submittedName>
        <fullName evidence="5">Glycosyl transferase family 2</fullName>
    </submittedName>
</protein>
<accession>F0SD85</accession>